<proteinExistence type="predicted"/>
<dbReference type="EMBL" id="JAVFWL010000002">
    <property type="protein sequence ID" value="KAK6733365.1"/>
    <property type="molecule type" value="Genomic_DNA"/>
</dbReference>
<reference evidence="2 3" key="1">
    <citation type="submission" date="2023-08" db="EMBL/GenBank/DDBJ databases">
        <title>A Necator americanus chromosomal reference genome.</title>
        <authorList>
            <person name="Ilik V."/>
            <person name="Petrzelkova K.J."/>
            <person name="Pardy F."/>
            <person name="Fuh T."/>
            <person name="Niatou-Singa F.S."/>
            <person name="Gouil Q."/>
            <person name="Baker L."/>
            <person name="Ritchie M.E."/>
            <person name="Jex A.R."/>
            <person name="Gazzola D."/>
            <person name="Li H."/>
            <person name="Toshio Fujiwara R."/>
            <person name="Zhan B."/>
            <person name="Aroian R.V."/>
            <person name="Pafco B."/>
            <person name="Schwarz E.M."/>
        </authorList>
    </citation>
    <scope>NUCLEOTIDE SEQUENCE [LARGE SCALE GENOMIC DNA]</scope>
    <source>
        <strain evidence="2 3">Aroian</strain>
        <tissue evidence="2">Whole animal</tissue>
    </source>
</reference>
<feature type="transmembrane region" description="Helical" evidence="1">
    <location>
        <begin position="85"/>
        <end position="111"/>
    </location>
</feature>
<keyword evidence="3" id="KW-1185">Reference proteome</keyword>
<name>A0ABR1C7F6_NECAM</name>
<sequence length="183" mass="20303">MSETTLYSAIYYPISSFSCGFAYRQNPGILLPSTRLQKYCFAAAVILATMVVLVGCCCVAYLHRNMGYVDYLCGRGPTFGEAFEIFSHALAVFGFTAAFIICLFSCFVLLAKQKSQRSTLSESTRMRRWDLNSRGTIDAITQRGKGQPTRRLNNSAIPKHFSTKEADAFQANIDIAAPKSEEC</sequence>
<gene>
    <name evidence="2" type="primary">Necator_chrII.g5024</name>
    <name evidence="2" type="ORF">RB195_017232</name>
</gene>
<dbReference type="Proteomes" id="UP001303046">
    <property type="component" value="Unassembled WGS sequence"/>
</dbReference>
<keyword evidence="1" id="KW-0812">Transmembrane</keyword>
<feature type="transmembrane region" description="Helical" evidence="1">
    <location>
        <begin position="39"/>
        <end position="62"/>
    </location>
</feature>
<protein>
    <submittedName>
        <fullName evidence="2">Uncharacterized protein</fullName>
    </submittedName>
</protein>
<evidence type="ECO:0000313" key="2">
    <source>
        <dbReference type="EMBL" id="KAK6733365.1"/>
    </source>
</evidence>
<keyword evidence="1" id="KW-1133">Transmembrane helix</keyword>
<comment type="caution">
    <text evidence="2">The sequence shown here is derived from an EMBL/GenBank/DDBJ whole genome shotgun (WGS) entry which is preliminary data.</text>
</comment>
<evidence type="ECO:0000256" key="1">
    <source>
        <dbReference type="SAM" id="Phobius"/>
    </source>
</evidence>
<accession>A0ABR1C7F6</accession>
<evidence type="ECO:0000313" key="3">
    <source>
        <dbReference type="Proteomes" id="UP001303046"/>
    </source>
</evidence>
<keyword evidence="1" id="KW-0472">Membrane</keyword>
<organism evidence="2 3">
    <name type="scientific">Necator americanus</name>
    <name type="common">Human hookworm</name>
    <dbReference type="NCBI Taxonomy" id="51031"/>
    <lineage>
        <taxon>Eukaryota</taxon>
        <taxon>Metazoa</taxon>
        <taxon>Ecdysozoa</taxon>
        <taxon>Nematoda</taxon>
        <taxon>Chromadorea</taxon>
        <taxon>Rhabditida</taxon>
        <taxon>Rhabditina</taxon>
        <taxon>Rhabditomorpha</taxon>
        <taxon>Strongyloidea</taxon>
        <taxon>Ancylostomatidae</taxon>
        <taxon>Bunostominae</taxon>
        <taxon>Necator</taxon>
    </lineage>
</organism>